<protein>
    <submittedName>
        <fullName evidence="1">Holliday junction branch migration protein RuvA</fullName>
    </submittedName>
</protein>
<gene>
    <name evidence="1" type="primary">ruvA</name>
    <name evidence="1" type="ORF">E5990_09550</name>
</gene>
<accession>A0AC61S3S3</accession>
<dbReference type="Proteomes" id="UP000305401">
    <property type="component" value="Unassembled WGS sequence"/>
</dbReference>
<keyword evidence="2" id="KW-1185">Reference proteome</keyword>
<evidence type="ECO:0000313" key="2">
    <source>
        <dbReference type="Proteomes" id="UP000305401"/>
    </source>
</evidence>
<reference evidence="1" key="1">
    <citation type="submission" date="2019-04" db="EMBL/GenBank/DDBJ databases">
        <title>Microbes associate with the intestines of laboratory mice.</title>
        <authorList>
            <person name="Navarre W."/>
            <person name="Wong E."/>
            <person name="Huang K.C."/>
            <person name="Tropini C."/>
            <person name="Ng K."/>
            <person name="Yu B."/>
        </authorList>
    </citation>
    <scope>NUCLEOTIDE SEQUENCE</scope>
    <source>
        <strain evidence="1">NM86_A22</strain>
    </source>
</reference>
<evidence type="ECO:0000313" key="1">
    <source>
        <dbReference type="EMBL" id="THG44897.1"/>
    </source>
</evidence>
<dbReference type="EMBL" id="SSTG01000152">
    <property type="protein sequence ID" value="THG44897.1"/>
    <property type="molecule type" value="Genomic_DNA"/>
</dbReference>
<comment type="caution">
    <text evidence="1">The sequence shown here is derived from an EMBL/GenBank/DDBJ whole genome shotgun (WGS) entry which is preliminary data.</text>
</comment>
<proteinExistence type="predicted"/>
<sequence length="193" mass="20748">MIEYITGNIAELTPAYVVIDNGGIGYLLNTSLFTYEQLAGQTSARLLVHEVIREDAHLLYGFSSERERSLFRSLIGVSGVGANTARVILSSLSAPELESAIASGDHARLKKIKGIGAKTAERITVDLKDKIKPQGNTLIEQPQFTSAAYDEALAALLALGFARPQSAKVLKSIFDKDATVKVEAAIKKALSML</sequence>
<name>A0AC61S3S3_9BACT</name>
<organism evidence="1 2">
    <name type="scientific">Muribaculum caecicola</name>
    <dbReference type="NCBI Taxonomy" id="3038144"/>
    <lineage>
        <taxon>Bacteria</taxon>
        <taxon>Pseudomonadati</taxon>
        <taxon>Bacteroidota</taxon>
        <taxon>Bacteroidia</taxon>
        <taxon>Bacteroidales</taxon>
        <taxon>Muribaculaceae</taxon>
        <taxon>Muribaculum</taxon>
    </lineage>
</organism>